<evidence type="ECO:0000256" key="8">
    <source>
        <dbReference type="ARBA" id="ARBA00023136"/>
    </source>
</evidence>
<dbReference type="SUPFAM" id="SSF161098">
    <property type="entry name" value="MetI-like"/>
    <property type="match status" value="1"/>
</dbReference>
<proteinExistence type="predicted"/>
<keyword evidence="6" id="KW-0653">Protein transport</keyword>
<dbReference type="PANTHER" id="PTHR43386:SF24">
    <property type="entry name" value="OLIGOPEPTIDE TRANSPORT SYSTEM PERMEASE PROTEIN AMID"/>
    <property type="match status" value="1"/>
</dbReference>
<keyword evidence="7 9" id="KW-1133">Transmembrane helix</keyword>
<gene>
    <name evidence="11" type="ORF">MNBD_GAMMA18-1001</name>
</gene>
<feature type="transmembrane region" description="Helical" evidence="9">
    <location>
        <begin position="34"/>
        <end position="53"/>
    </location>
</feature>
<dbReference type="GO" id="GO:0015833">
    <property type="term" value="P:peptide transport"/>
    <property type="evidence" value="ECO:0007669"/>
    <property type="project" value="UniProtKB-KW"/>
</dbReference>
<dbReference type="Pfam" id="PF00528">
    <property type="entry name" value="BPD_transp_1"/>
    <property type="match status" value="1"/>
</dbReference>
<evidence type="ECO:0000259" key="10">
    <source>
        <dbReference type="PROSITE" id="PS50928"/>
    </source>
</evidence>
<feature type="transmembrane region" description="Helical" evidence="9">
    <location>
        <begin position="74"/>
        <end position="94"/>
    </location>
</feature>
<evidence type="ECO:0000313" key="11">
    <source>
        <dbReference type="EMBL" id="VAW87776.1"/>
    </source>
</evidence>
<dbReference type="PROSITE" id="PS50928">
    <property type="entry name" value="ABC_TM1"/>
    <property type="match status" value="1"/>
</dbReference>
<protein>
    <submittedName>
        <fullName evidence="11">ABC transporter, permease protein 2 (Cluster 5, nickel/peptides/opines)</fullName>
    </submittedName>
</protein>
<evidence type="ECO:0000256" key="5">
    <source>
        <dbReference type="ARBA" id="ARBA00022856"/>
    </source>
</evidence>
<name>A0A3B1A4D3_9ZZZZ</name>
<evidence type="ECO:0000256" key="3">
    <source>
        <dbReference type="ARBA" id="ARBA00022475"/>
    </source>
</evidence>
<feature type="transmembrane region" description="Helical" evidence="9">
    <location>
        <begin position="225"/>
        <end position="247"/>
    </location>
</feature>
<organism evidence="11">
    <name type="scientific">hydrothermal vent metagenome</name>
    <dbReference type="NCBI Taxonomy" id="652676"/>
    <lineage>
        <taxon>unclassified sequences</taxon>
        <taxon>metagenomes</taxon>
        <taxon>ecological metagenomes</taxon>
    </lineage>
</organism>
<dbReference type="GO" id="GO:0015031">
    <property type="term" value="P:protein transport"/>
    <property type="evidence" value="ECO:0007669"/>
    <property type="project" value="UniProtKB-KW"/>
</dbReference>
<dbReference type="AlphaFoldDB" id="A0A3B1A4D3"/>
<evidence type="ECO:0000256" key="1">
    <source>
        <dbReference type="ARBA" id="ARBA00004651"/>
    </source>
</evidence>
<evidence type="ECO:0000256" key="4">
    <source>
        <dbReference type="ARBA" id="ARBA00022692"/>
    </source>
</evidence>
<feature type="transmembrane region" description="Helical" evidence="9">
    <location>
        <begin position="406"/>
        <end position="433"/>
    </location>
</feature>
<feature type="domain" description="ABC transmembrane type-1" evidence="10">
    <location>
        <begin position="271"/>
        <end position="481"/>
    </location>
</feature>
<dbReference type="EMBL" id="UOFP01000198">
    <property type="protein sequence ID" value="VAW87776.1"/>
    <property type="molecule type" value="Genomic_DNA"/>
</dbReference>
<dbReference type="CDD" id="cd06261">
    <property type="entry name" value="TM_PBP2"/>
    <property type="match status" value="1"/>
</dbReference>
<feature type="transmembrane region" description="Helical" evidence="9">
    <location>
        <begin position="275"/>
        <end position="299"/>
    </location>
</feature>
<dbReference type="PANTHER" id="PTHR43386">
    <property type="entry name" value="OLIGOPEPTIDE TRANSPORT SYSTEM PERMEASE PROTEIN APPC"/>
    <property type="match status" value="1"/>
</dbReference>
<keyword evidence="5" id="KW-0571">Peptide transport</keyword>
<evidence type="ECO:0000256" key="9">
    <source>
        <dbReference type="SAM" id="Phobius"/>
    </source>
</evidence>
<dbReference type="Gene3D" id="1.10.3720.10">
    <property type="entry name" value="MetI-like"/>
    <property type="match status" value="1"/>
</dbReference>
<feature type="transmembrane region" description="Helical" evidence="9">
    <location>
        <begin position="458"/>
        <end position="481"/>
    </location>
</feature>
<evidence type="ECO:0000256" key="7">
    <source>
        <dbReference type="ARBA" id="ARBA00022989"/>
    </source>
</evidence>
<dbReference type="InterPro" id="IPR050366">
    <property type="entry name" value="BP-dependent_transpt_permease"/>
</dbReference>
<dbReference type="GO" id="GO:0005886">
    <property type="term" value="C:plasma membrane"/>
    <property type="evidence" value="ECO:0007669"/>
    <property type="project" value="UniProtKB-SubCell"/>
</dbReference>
<dbReference type="InterPro" id="IPR000515">
    <property type="entry name" value="MetI-like"/>
</dbReference>
<reference evidence="11" key="1">
    <citation type="submission" date="2018-06" db="EMBL/GenBank/DDBJ databases">
        <authorList>
            <person name="Zhirakovskaya E."/>
        </authorList>
    </citation>
    <scope>NUCLEOTIDE SEQUENCE</scope>
</reference>
<feature type="transmembrane region" description="Helical" evidence="9">
    <location>
        <begin position="184"/>
        <end position="204"/>
    </location>
</feature>
<feature type="transmembrane region" description="Helical" evidence="9">
    <location>
        <begin position="311"/>
        <end position="332"/>
    </location>
</feature>
<feature type="transmembrane region" description="Helical" evidence="9">
    <location>
        <begin position="352"/>
        <end position="371"/>
    </location>
</feature>
<sequence length="494" mass="55173">MALLANNRAVILFSGLLLVAGVVAISVPVKWVVLWTDALIFALMAIIFGSAWLMRNKPYLLAPWLRVLKRKLAAAALVVLLSYVVIGLLDSIHFREALPPQEGSSEVHYSPQTLSVLDKLLTPIRIQEEKSYSAPFAIHLFSKESSQREDGTIVREYPRLQYGGAHLEDIQQRQTDITHTVLMASSYSLLAWLLLSALIIWGLAQRQGLSYQQQFEQLVRGEMELPWRTLLLTLLAVMLFAFVAMMLGMKYHVFGTDKVGQDVLYQTLKSIRTGLVIGTLTTLIMLPFAVVLGVAAGYFRGWIDDTIQYIYTTLNSIPGVLLIAAAVLIMQAYIAGNPELFETMEERADARLFFLCLILGITSWTGLCRLLRGEALKLRELDYVQAAHAFGVPQHKILSSHIFPNVLHIVLITLVLDFSGLVLAEAVLSYVGIGVDPTMHSWGNMINGARLEMAREPMVWWSLMAAFIFMFILVLAANLFADAVRDAFDPRAQH</sequence>
<keyword evidence="8 9" id="KW-0472">Membrane</keyword>
<keyword evidence="4 9" id="KW-0812">Transmembrane</keyword>
<keyword evidence="3" id="KW-1003">Cell membrane</keyword>
<comment type="subcellular location">
    <subcellularLocation>
        <location evidence="1">Cell membrane</location>
        <topology evidence="1">Multi-pass membrane protein</topology>
    </subcellularLocation>
</comment>
<evidence type="ECO:0000256" key="2">
    <source>
        <dbReference type="ARBA" id="ARBA00022448"/>
    </source>
</evidence>
<dbReference type="GO" id="GO:0055085">
    <property type="term" value="P:transmembrane transport"/>
    <property type="evidence" value="ECO:0007669"/>
    <property type="project" value="InterPro"/>
</dbReference>
<evidence type="ECO:0000256" key="6">
    <source>
        <dbReference type="ARBA" id="ARBA00022927"/>
    </source>
</evidence>
<accession>A0A3B1A4D3</accession>
<dbReference type="InterPro" id="IPR035906">
    <property type="entry name" value="MetI-like_sf"/>
</dbReference>
<keyword evidence="2" id="KW-0813">Transport</keyword>